<dbReference type="AlphaFoldDB" id="A0AAE1VF10"/>
<reference evidence="1" key="1">
    <citation type="submission" date="2023-12" db="EMBL/GenBank/DDBJ databases">
        <title>Genome assembly of Anisodus tanguticus.</title>
        <authorList>
            <person name="Wang Y.-J."/>
        </authorList>
    </citation>
    <scope>NUCLEOTIDE SEQUENCE</scope>
    <source>
        <strain evidence="1">KB-2021</strain>
        <tissue evidence="1">Leaf</tissue>
    </source>
</reference>
<sequence length="122" mass="14202">MSFYMSGIYEHIHPTTKIEILKCHGKKIGLQHWLLVMIEEDLRMAGNVISNPYRDGVTLEDLCAAERFDLDEESIAPNFHNAIRDGDLSLRLVESAKRYKTHARKHNWDGKMTTTFIPRQFQ</sequence>
<name>A0AAE1VF10_9SOLA</name>
<protein>
    <submittedName>
        <fullName evidence="1">Uncharacterized protein</fullName>
    </submittedName>
</protein>
<dbReference type="EMBL" id="JAVYJV010000007">
    <property type="protein sequence ID" value="KAK4366532.1"/>
    <property type="molecule type" value="Genomic_DNA"/>
</dbReference>
<keyword evidence="2" id="KW-1185">Reference proteome</keyword>
<organism evidence="1 2">
    <name type="scientific">Anisodus tanguticus</name>
    <dbReference type="NCBI Taxonomy" id="243964"/>
    <lineage>
        <taxon>Eukaryota</taxon>
        <taxon>Viridiplantae</taxon>
        <taxon>Streptophyta</taxon>
        <taxon>Embryophyta</taxon>
        <taxon>Tracheophyta</taxon>
        <taxon>Spermatophyta</taxon>
        <taxon>Magnoliopsida</taxon>
        <taxon>eudicotyledons</taxon>
        <taxon>Gunneridae</taxon>
        <taxon>Pentapetalae</taxon>
        <taxon>asterids</taxon>
        <taxon>lamiids</taxon>
        <taxon>Solanales</taxon>
        <taxon>Solanaceae</taxon>
        <taxon>Solanoideae</taxon>
        <taxon>Hyoscyameae</taxon>
        <taxon>Anisodus</taxon>
    </lineage>
</organism>
<accession>A0AAE1VF10</accession>
<evidence type="ECO:0000313" key="2">
    <source>
        <dbReference type="Proteomes" id="UP001291623"/>
    </source>
</evidence>
<proteinExistence type="predicted"/>
<evidence type="ECO:0000313" key="1">
    <source>
        <dbReference type="EMBL" id="KAK4366532.1"/>
    </source>
</evidence>
<gene>
    <name evidence="1" type="ORF">RND71_014412</name>
</gene>
<dbReference type="Proteomes" id="UP001291623">
    <property type="component" value="Unassembled WGS sequence"/>
</dbReference>
<comment type="caution">
    <text evidence="1">The sequence shown here is derived from an EMBL/GenBank/DDBJ whole genome shotgun (WGS) entry which is preliminary data.</text>
</comment>